<feature type="domain" description="G-protein coupled receptors family 1 profile" evidence="6">
    <location>
        <begin position="25"/>
        <end position="261"/>
    </location>
</feature>
<dbReference type="PROSITE" id="PS50262">
    <property type="entry name" value="G_PROTEIN_RECEP_F1_2"/>
    <property type="match status" value="1"/>
</dbReference>
<dbReference type="Pfam" id="PF10328">
    <property type="entry name" value="7TM_GPCR_Srx"/>
    <property type="match status" value="1"/>
</dbReference>
<dbReference type="GO" id="GO:0016020">
    <property type="term" value="C:membrane"/>
    <property type="evidence" value="ECO:0007669"/>
    <property type="project" value="UniProtKB-SubCell"/>
</dbReference>
<evidence type="ECO:0000256" key="2">
    <source>
        <dbReference type="ARBA" id="ARBA00022692"/>
    </source>
</evidence>
<comment type="subcellular location">
    <subcellularLocation>
        <location evidence="1">Membrane</location>
    </subcellularLocation>
</comment>
<keyword evidence="4 5" id="KW-0472">Membrane</keyword>
<evidence type="ECO:0000256" key="3">
    <source>
        <dbReference type="ARBA" id="ARBA00022989"/>
    </source>
</evidence>
<dbReference type="eggNOG" id="ENOG502R0U2">
    <property type="taxonomic scope" value="Eukaryota"/>
</dbReference>
<evidence type="ECO:0000259" key="6">
    <source>
        <dbReference type="PROSITE" id="PS50262"/>
    </source>
</evidence>
<gene>
    <name evidence="7" type="ORF">CAEBREN_22047</name>
</gene>
<feature type="transmembrane region" description="Helical" evidence="5">
    <location>
        <begin position="86"/>
        <end position="109"/>
    </location>
</feature>
<dbReference type="Gene3D" id="1.20.1070.10">
    <property type="entry name" value="Rhodopsin 7-helix transmembrane proteins"/>
    <property type="match status" value="1"/>
</dbReference>
<proteinExistence type="predicted"/>
<evidence type="ECO:0000313" key="7">
    <source>
        <dbReference type="EMBL" id="EGT31456.1"/>
    </source>
</evidence>
<dbReference type="HOGENOM" id="CLU_059630_1_0_1"/>
<dbReference type="CDD" id="cd00637">
    <property type="entry name" value="7tm_classA_rhodopsin-like"/>
    <property type="match status" value="1"/>
</dbReference>
<dbReference type="SUPFAM" id="SSF81321">
    <property type="entry name" value="Family A G protein-coupled receptor-like"/>
    <property type="match status" value="1"/>
</dbReference>
<dbReference type="InterPro" id="IPR019430">
    <property type="entry name" value="7TM_GPCR_serpentine_rcpt_Srx"/>
</dbReference>
<feature type="transmembrane region" description="Helical" evidence="5">
    <location>
        <begin position="54"/>
        <end position="74"/>
    </location>
</feature>
<dbReference type="PANTHER" id="PTHR23017">
    <property type="entry name" value="SERPENTINE RECEPTOR, CLASS X"/>
    <property type="match status" value="1"/>
</dbReference>
<feature type="transmembrane region" description="Helical" evidence="5">
    <location>
        <begin position="245"/>
        <end position="265"/>
    </location>
</feature>
<keyword evidence="2 5" id="KW-0812">Transmembrane</keyword>
<dbReference type="Proteomes" id="UP000008068">
    <property type="component" value="Unassembled WGS sequence"/>
</dbReference>
<sequence>MESYNQTLFALLPKLLPNLQISLIGSILNWSIFWAVHKLQSFNHSFGFLSANQAIADAMHSTMFLLYFCPMVLLDHATMKQMSHHCGFILLLCYELSVMIHLAISLNRFTAVWAPYHYKNIFSSFNTKLLIGAIWLFTGTVAVLFYEKSCHFYYEEKIHFLTFTNSEFCGYIGWYGDFLKNACIVAVVVSIDMLTVFRVRKVSKKVRLAFFAISFTSEFQVVANISDQAQNRTSCREMRFLKQTVTQGFVFMLELLTYFFIPQYFENKWVVFLGTSFAWVAVHVVDGMVVVVFNPEVRRYLLCKGSKHRVSSGIPTINAVSAS</sequence>
<reference evidence="8" key="1">
    <citation type="submission" date="2011-07" db="EMBL/GenBank/DDBJ databases">
        <authorList>
            <consortium name="Caenorhabditis brenneri Sequencing and Analysis Consortium"/>
            <person name="Wilson R.K."/>
        </authorList>
    </citation>
    <scope>NUCLEOTIDE SEQUENCE [LARGE SCALE GENOMIC DNA]</scope>
    <source>
        <strain evidence="8">PB2801</strain>
    </source>
</reference>
<accession>G0NHQ6</accession>
<dbReference type="AlphaFoldDB" id="G0NHQ6"/>
<dbReference type="InterPro" id="IPR017452">
    <property type="entry name" value="GPCR_Rhodpsn_7TM"/>
</dbReference>
<name>G0NHQ6_CAEBE</name>
<protein>
    <recommendedName>
        <fullName evidence="6">G-protein coupled receptors family 1 profile domain-containing protein</fullName>
    </recommendedName>
</protein>
<evidence type="ECO:0000256" key="4">
    <source>
        <dbReference type="ARBA" id="ARBA00023136"/>
    </source>
</evidence>
<keyword evidence="3 5" id="KW-1133">Transmembrane helix</keyword>
<feature type="transmembrane region" description="Helical" evidence="5">
    <location>
        <begin position="129"/>
        <end position="146"/>
    </location>
</feature>
<dbReference type="OMA" id="NSEFCGY"/>
<dbReference type="InParanoid" id="G0NHQ6"/>
<dbReference type="OrthoDB" id="5825164at2759"/>
<evidence type="ECO:0000256" key="5">
    <source>
        <dbReference type="SAM" id="Phobius"/>
    </source>
</evidence>
<feature type="transmembrane region" description="Helical" evidence="5">
    <location>
        <begin position="15"/>
        <end position="34"/>
    </location>
</feature>
<feature type="transmembrane region" description="Helical" evidence="5">
    <location>
        <begin position="271"/>
        <end position="293"/>
    </location>
</feature>
<evidence type="ECO:0000256" key="1">
    <source>
        <dbReference type="ARBA" id="ARBA00004370"/>
    </source>
</evidence>
<dbReference type="FunCoup" id="G0NHQ6">
    <property type="interactions" value="4"/>
</dbReference>
<dbReference type="STRING" id="135651.G0NHQ6"/>
<dbReference type="EMBL" id="GL379886">
    <property type="protein sequence ID" value="EGT31456.1"/>
    <property type="molecule type" value="Genomic_DNA"/>
</dbReference>
<dbReference type="PANTHER" id="PTHR23017:SF7">
    <property type="entry name" value="G-PROTEIN COUPLED RECEPTORS FAMILY 1 PROFILE DOMAIN-CONTAINING PROTEIN"/>
    <property type="match status" value="1"/>
</dbReference>
<keyword evidence="8" id="KW-1185">Reference proteome</keyword>
<feature type="transmembrane region" description="Helical" evidence="5">
    <location>
        <begin position="182"/>
        <end position="199"/>
    </location>
</feature>
<evidence type="ECO:0000313" key="8">
    <source>
        <dbReference type="Proteomes" id="UP000008068"/>
    </source>
</evidence>
<organism evidence="8">
    <name type="scientific">Caenorhabditis brenneri</name>
    <name type="common">Nematode worm</name>
    <dbReference type="NCBI Taxonomy" id="135651"/>
    <lineage>
        <taxon>Eukaryota</taxon>
        <taxon>Metazoa</taxon>
        <taxon>Ecdysozoa</taxon>
        <taxon>Nematoda</taxon>
        <taxon>Chromadorea</taxon>
        <taxon>Rhabditida</taxon>
        <taxon>Rhabditina</taxon>
        <taxon>Rhabditomorpha</taxon>
        <taxon>Rhabditoidea</taxon>
        <taxon>Rhabditidae</taxon>
        <taxon>Peloderinae</taxon>
        <taxon>Caenorhabditis</taxon>
    </lineage>
</organism>